<dbReference type="HOGENOM" id="CLU_025996_25_0_0"/>
<reference evidence="2 3" key="1">
    <citation type="journal article" date="2010" name="Stand. Genomic Sci.">
        <title>Complete genome sequence of Ilyobacter polytropus type strain (CuHbu1).</title>
        <authorList>
            <person name="Sikorski J."/>
            <person name="Chertkov O."/>
            <person name="Lapidus A."/>
            <person name="Nolan M."/>
            <person name="Lucas S."/>
            <person name="Del Rio T.G."/>
            <person name="Tice H."/>
            <person name="Cheng J.F."/>
            <person name="Tapia R."/>
            <person name="Han C."/>
            <person name="Goodwin L."/>
            <person name="Pitluck S."/>
            <person name="Liolios K."/>
            <person name="Ivanova N."/>
            <person name="Mavromatis K."/>
            <person name="Mikhailova N."/>
            <person name="Pati A."/>
            <person name="Chen A."/>
            <person name="Palaniappan K."/>
            <person name="Land M."/>
            <person name="Hauser L."/>
            <person name="Chang Y.J."/>
            <person name="Jeffries C.D."/>
            <person name="Brambilla E."/>
            <person name="Yasawong M."/>
            <person name="Rohde M."/>
            <person name="Pukall R."/>
            <person name="Spring S."/>
            <person name="Goker M."/>
            <person name="Woyke T."/>
            <person name="Bristow J."/>
            <person name="Eisen J.A."/>
            <person name="Markowitz V."/>
            <person name="Hugenholtz P."/>
            <person name="Kyrpides N.C."/>
            <person name="Klenk H.P."/>
        </authorList>
    </citation>
    <scope>NUCLEOTIDE SEQUENCE [LARGE SCALE GENOMIC DNA]</scope>
    <source>
        <strain evidence="3">ATCC 51220 / DSM 2926 / LMG 16218 / CuHBu1</strain>
    </source>
</reference>
<sequence length="334" mass="40159">MKKDRMISIIIPFYNVGNYVKETIKSLESQIYREFEVIFVNDASTDKSLEIVKNNLKNVTFDYKIIDMQKNTGPSAARNKGLSEAKGKYIFFLDSDDILSKDMMEKVMCKFLYDDPDLVFFKFKRIDENGRIIQNYNEIFDDVEKIKKSRDIIKKYIDLGIFLFTGNVVYKKELLKDIYFNENNIYCYYVEDQEFIIRVLLKSTKVGYINLDLIGYVQREGSIMNSQFNLKRFNKVRVFNDFYEQYSEIDIELGRLFLKRRNKEILWITRSYIKSVSDQKNIHISRSIKENILTIETRSYLKWKYLREMEAKHKIQIFLLKYFPYLYVRISKII</sequence>
<dbReference type="STRING" id="572544.Ilyop_0814"/>
<dbReference type="Pfam" id="PF00535">
    <property type="entry name" value="Glycos_transf_2"/>
    <property type="match status" value="1"/>
</dbReference>
<organism evidence="2 3">
    <name type="scientific">Ilyobacter polytropus (strain ATCC 51220 / DSM 2926 / LMG 16218 / CuHBu1)</name>
    <dbReference type="NCBI Taxonomy" id="572544"/>
    <lineage>
        <taxon>Bacteria</taxon>
        <taxon>Fusobacteriati</taxon>
        <taxon>Fusobacteriota</taxon>
        <taxon>Fusobacteriia</taxon>
        <taxon>Fusobacteriales</taxon>
        <taxon>Fusobacteriaceae</taxon>
        <taxon>Ilyobacter</taxon>
    </lineage>
</organism>
<dbReference type="InterPro" id="IPR029044">
    <property type="entry name" value="Nucleotide-diphossugar_trans"/>
</dbReference>
<dbReference type="AlphaFoldDB" id="E3H7B9"/>
<dbReference type="Gene3D" id="3.90.550.10">
    <property type="entry name" value="Spore Coat Polysaccharide Biosynthesis Protein SpsA, Chain A"/>
    <property type="match status" value="1"/>
</dbReference>
<dbReference type="KEGG" id="ipo:Ilyop_0814"/>
<dbReference type="InterPro" id="IPR001173">
    <property type="entry name" value="Glyco_trans_2-like"/>
</dbReference>
<proteinExistence type="predicted"/>
<evidence type="ECO:0000313" key="2">
    <source>
        <dbReference type="EMBL" id="ADO82600.1"/>
    </source>
</evidence>
<protein>
    <submittedName>
        <fullName evidence="2">Glycosyl transferase family 2</fullName>
    </submittedName>
</protein>
<dbReference type="CDD" id="cd00761">
    <property type="entry name" value="Glyco_tranf_GTA_type"/>
    <property type="match status" value="1"/>
</dbReference>
<dbReference type="Proteomes" id="UP000006875">
    <property type="component" value="Chromosome"/>
</dbReference>
<dbReference type="CAZy" id="GT2">
    <property type="family name" value="Glycosyltransferase Family 2"/>
</dbReference>
<gene>
    <name evidence="2" type="ordered locus">Ilyop_0814</name>
</gene>
<accession>E3H7B9</accession>
<evidence type="ECO:0000313" key="3">
    <source>
        <dbReference type="Proteomes" id="UP000006875"/>
    </source>
</evidence>
<dbReference type="SUPFAM" id="SSF53448">
    <property type="entry name" value="Nucleotide-diphospho-sugar transferases"/>
    <property type="match status" value="1"/>
</dbReference>
<dbReference type="GO" id="GO:0016740">
    <property type="term" value="F:transferase activity"/>
    <property type="evidence" value="ECO:0007669"/>
    <property type="project" value="UniProtKB-KW"/>
</dbReference>
<dbReference type="RefSeq" id="WP_013387270.1">
    <property type="nucleotide sequence ID" value="NC_014632.1"/>
</dbReference>
<name>E3H7B9_ILYPC</name>
<feature type="domain" description="Glycosyltransferase 2-like" evidence="1">
    <location>
        <begin position="8"/>
        <end position="177"/>
    </location>
</feature>
<dbReference type="eggNOG" id="COG1216">
    <property type="taxonomic scope" value="Bacteria"/>
</dbReference>
<dbReference type="EMBL" id="CP002281">
    <property type="protein sequence ID" value="ADO82600.1"/>
    <property type="molecule type" value="Genomic_DNA"/>
</dbReference>
<evidence type="ECO:0000259" key="1">
    <source>
        <dbReference type="Pfam" id="PF00535"/>
    </source>
</evidence>
<keyword evidence="3" id="KW-1185">Reference proteome</keyword>
<dbReference type="PANTHER" id="PTHR22916">
    <property type="entry name" value="GLYCOSYLTRANSFERASE"/>
    <property type="match status" value="1"/>
</dbReference>
<keyword evidence="2" id="KW-0808">Transferase</keyword>